<reference evidence="3" key="1">
    <citation type="submission" date="2019-03" db="EMBL/GenBank/DDBJ databases">
        <title>Single cell metagenomics reveals metabolic interactions within the superorganism composed of flagellate Streblomastix strix and complex community of Bacteroidetes bacteria on its surface.</title>
        <authorList>
            <person name="Treitli S.C."/>
            <person name="Kolisko M."/>
            <person name="Husnik F."/>
            <person name="Keeling P."/>
            <person name="Hampl V."/>
        </authorList>
    </citation>
    <scope>NUCLEOTIDE SEQUENCE</scope>
    <source>
        <strain evidence="3">STM</strain>
    </source>
</reference>
<proteinExistence type="predicted"/>
<comment type="caution">
    <text evidence="3">The sequence shown here is derived from an EMBL/GenBank/DDBJ whole genome shotgun (WGS) entry which is preliminary data.</text>
</comment>
<feature type="transmembrane region" description="Helical" evidence="1">
    <location>
        <begin position="106"/>
        <end position="129"/>
    </location>
</feature>
<dbReference type="Pfam" id="PF19762">
    <property type="entry name" value="DUF6249"/>
    <property type="match status" value="1"/>
</dbReference>
<feature type="transmembrane region" description="Helical" evidence="1">
    <location>
        <begin position="6"/>
        <end position="27"/>
    </location>
</feature>
<sequence>MLDFIMVPLVVGIITLGIYKLFELFVCRRERLTVIEKIGDKLILPVGLSKISLPSYNNSLPFSFGTLKIGCLLIGIGLGLLVGFFICIFSIPDYYARPHYSEIREISAIIYGSCILFLGGFGLVISFFIEMKNKKGEKEEVTQQN</sequence>
<feature type="transmembrane region" description="Helical" evidence="1">
    <location>
        <begin position="69"/>
        <end position="91"/>
    </location>
</feature>
<organism evidence="3">
    <name type="scientific">termite gut metagenome</name>
    <dbReference type="NCBI Taxonomy" id="433724"/>
    <lineage>
        <taxon>unclassified sequences</taxon>
        <taxon>metagenomes</taxon>
        <taxon>organismal metagenomes</taxon>
    </lineage>
</organism>
<evidence type="ECO:0000259" key="2">
    <source>
        <dbReference type="Pfam" id="PF19762"/>
    </source>
</evidence>
<dbReference type="EMBL" id="SNRY01003454">
    <property type="protein sequence ID" value="KAA6320923.1"/>
    <property type="molecule type" value="Genomic_DNA"/>
</dbReference>
<accession>A0A5J4QK35</accession>
<evidence type="ECO:0000256" key="1">
    <source>
        <dbReference type="SAM" id="Phobius"/>
    </source>
</evidence>
<protein>
    <recommendedName>
        <fullName evidence="2">DUF6249 domain-containing protein</fullName>
    </recommendedName>
</protein>
<evidence type="ECO:0000313" key="3">
    <source>
        <dbReference type="EMBL" id="KAA6320923.1"/>
    </source>
</evidence>
<dbReference type="AlphaFoldDB" id="A0A5J4QK35"/>
<dbReference type="InterPro" id="IPR046216">
    <property type="entry name" value="DUF6249"/>
</dbReference>
<name>A0A5J4QK35_9ZZZZ</name>
<keyword evidence="1" id="KW-0472">Membrane</keyword>
<feature type="domain" description="DUF6249" evidence="2">
    <location>
        <begin position="9"/>
        <end position="130"/>
    </location>
</feature>
<keyword evidence="1" id="KW-1133">Transmembrane helix</keyword>
<keyword evidence="1" id="KW-0812">Transmembrane</keyword>
<gene>
    <name evidence="3" type="ORF">EZS27_029366</name>
</gene>